<evidence type="ECO:0000256" key="1">
    <source>
        <dbReference type="SAM" id="MobiDB-lite"/>
    </source>
</evidence>
<proteinExistence type="predicted"/>
<protein>
    <recommendedName>
        <fullName evidence="4">GIY-YIG domain-containing protein</fullName>
    </recommendedName>
</protein>
<evidence type="ECO:0000313" key="2">
    <source>
        <dbReference type="EMBL" id="MCT2400425.1"/>
    </source>
</evidence>
<name>A0ABT2I6J6_9SPHN</name>
<dbReference type="EMBL" id="JANZXA010000008">
    <property type="protein sequence ID" value="MCT2400425.1"/>
    <property type="molecule type" value="Genomic_DNA"/>
</dbReference>
<dbReference type="Proteomes" id="UP001165583">
    <property type="component" value="Unassembled WGS sequence"/>
</dbReference>
<reference evidence="2" key="1">
    <citation type="submission" date="2022-09" db="EMBL/GenBank/DDBJ databases">
        <title>Novosphingobium sp. Nov., a polycyclic aromatic hydrocarbon-degrading bacterium isolated form mangrove sediments in HongKong.</title>
        <authorList>
            <person name="Hu Z."/>
        </authorList>
    </citation>
    <scope>NUCLEOTIDE SEQUENCE</scope>
    <source>
        <strain evidence="2">HK4-1</strain>
    </source>
</reference>
<accession>A0ABT2I6J6</accession>
<evidence type="ECO:0000313" key="3">
    <source>
        <dbReference type="Proteomes" id="UP001165583"/>
    </source>
</evidence>
<gene>
    <name evidence="2" type="ORF">NZK81_12765</name>
</gene>
<comment type="caution">
    <text evidence="2">The sequence shown here is derived from an EMBL/GenBank/DDBJ whole genome shotgun (WGS) entry which is preliminary data.</text>
</comment>
<organism evidence="2 3">
    <name type="scientific">Novosphingobium mangrovi</name>
    <name type="common">ex Huang et al. 2023</name>
    <dbReference type="NCBI Taxonomy" id="2976432"/>
    <lineage>
        <taxon>Bacteria</taxon>
        <taxon>Pseudomonadati</taxon>
        <taxon>Pseudomonadota</taxon>
        <taxon>Alphaproteobacteria</taxon>
        <taxon>Sphingomonadales</taxon>
        <taxon>Sphingomonadaceae</taxon>
        <taxon>Novosphingobium</taxon>
    </lineage>
</organism>
<feature type="region of interest" description="Disordered" evidence="1">
    <location>
        <begin position="218"/>
        <end position="246"/>
    </location>
</feature>
<dbReference type="RefSeq" id="WP_260046473.1">
    <property type="nucleotide sequence ID" value="NZ_JANZXA010000008.1"/>
</dbReference>
<feature type="compositionally biased region" description="Pro residues" evidence="1">
    <location>
        <begin position="224"/>
        <end position="233"/>
    </location>
</feature>
<evidence type="ECO:0008006" key="4">
    <source>
        <dbReference type="Google" id="ProtNLM"/>
    </source>
</evidence>
<keyword evidence="3" id="KW-1185">Reference proteome</keyword>
<sequence>MSDQWTSSAQEYFKTIARERGTFAAWQAGALNYTVYLLLDQERPDPKGDFPGYPIYVGQSGNVPRRMASHCRHAIKRDAEATVLHERIAGMMKAGYFPIVLGVASAPTRTMTILAELLRTQDLLRAGYHLCNSLREQKKLLTRDALQRRYASLRWSIYLSEAIKEGLKIRFHCRACRKAETWDPAMPAEEGFWASNLAGARWRLSPCPSCSRRREATILDPIESAPPPPPPGPRTMNMAKEGGHHA</sequence>